<name>A0A699XDF1_TANCI</name>
<reference evidence="1" key="1">
    <citation type="journal article" date="2019" name="Sci. Rep.">
        <title>Draft genome of Tanacetum cinerariifolium, the natural source of mosquito coil.</title>
        <authorList>
            <person name="Yamashiro T."/>
            <person name="Shiraishi A."/>
            <person name="Satake H."/>
            <person name="Nakayama K."/>
        </authorList>
    </citation>
    <scope>NUCLEOTIDE SEQUENCE</scope>
</reference>
<feature type="non-terminal residue" evidence="1">
    <location>
        <position position="1"/>
    </location>
</feature>
<proteinExistence type="predicted"/>
<comment type="caution">
    <text evidence="1">The sequence shown here is derived from an EMBL/GenBank/DDBJ whole genome shotgun (WGS) entry which is preliminary data.</text>
</comment>
<dbReference type="AlphaFoldDB" id="A0A699XDF1"/>
<accession>A0A699XDF1</accession>
<organism evidence="1">
    <name type="scientific">Tanacetum cinerariifolium</name>
    <name type="common">Dalmatian daisy</name>
    <name type="synonym">Chrysanthemum cinerariifolium</name>
    <dbReference type="NCBI Taxonomy" id="118510"/>
    <lineage>
        <taxon>Eukaryota</taxon>
        <taxon>Viridiplantae</taxon>
        <taxon>Streptophyta</taxon>
        <taxon>Embryophyta</taxon>
        <taxon>Tracheophyta</taxon>
        <taxon>Spermatophyta</taxon>
        <taxon>Magnoliopsida</taxon>
        <taxon>eudicotyledons</taxon>
        <taxon>Gunneridae</taxon>
        <taxon>Pentapetalae</taxon>
        <taxon>asterids</taxon>
        <taxon>campanulids</taxon>
        <taxon>Asterales</taxon>
        <taxon>Asteraceae</taxon>
        <taxon>Asteroideae</taxon>
        <taxon>Anthemideae</taxon>
        <taxon>Anthemidinae</taxon>
        <taxon>Tanacetum</taxon>
    </lineage>
</organism>
<gene>
    <name evidence="1" type="ORF">Tci_926820</name>
</gene>
<protein>
    <submittedName>
        <fullName evidence="1">Uncharacterized protein</fullName>
    </submittedName>
</protein>
<dbReference type="EMBL" id="BKCJ011811120">
    <property type="protein sequence ID" value="GFD54851.1"/>
    <property type="molecule type" value="Genomic_DNA"/>
</dbReference>
<sequence>VLDRQVREAENELAFVKQLLASYKPADYGVQNQIEMINDDDEFSLKDLNDQRAAFDIGDLLDQDDHMVFDA</sequence>
<evidence type="ECO:0000313" key="1">
    <source>
        <dbReference type="EMBL" id="GFD54851.1"/>
    </source>
</evidence>